<protein>
    <submittedName>
        <fullName evidence="2">Uncharacterized protein</fullName>
    </submittedName>
</protein>
<reference evidence="2 3" key="1">
    <citation type="journal article" date="2021" name="Hortic Res">
        <title>Chromosome-scale assembly of the Dendrobium chrysotoxum genome enhances the understanding of orchid evolution.</title>
        <authorList>
            <person name="Zhang Y."/>
            <person name="Zhang G.Q."/>
            <person name="Zhang D."/>
            <person name="Liu X.D."/>
            <person name="Xu X.Y."/>
            <person name="Sun W.H."/>
            <person name="Yu X."/>
            <person name="Zhu X."/>
            <person name="Wang Z.W."/>
            <person name="Zhao X."/>
            <person name="Zhong W.Y."/>
            <person name="Chen H."/>
            <person name="Yin W.L."/>
            <person name="Huang T."/>
            <person name="Niu S.C."/>
            <person name="Liu Z.J."/>
        </authorList>
    </citation>
    <scope>NUCLEOTIDE SEQUENCE [LARGE SCALE GENOMIC DNA]</scope>
    <source>
        <strain evidence="2">Lindl</strain>
    </source>
</reference>
<evidence type="ECO:0000313" key="3">
    <source>
        <dbReference type="Proteomes" id="UP000775213"/>
    </source>
</evidence>
<feature type="region of interest" description="Disordered" evidence="1">
    <location>
        <begin position="67"/>
        <end position="100"/>
    </location>
</feature>
<dbReference type="EMBL" id="JAGFBR010000017">
    <property type="protein sequence ID" value="KAH0452687.1"/>
    <property type="molecule type" value="Genomic_DNA"/>
</dbReference>
<feature type="region of interest" description="Disordered" evidence="1">
    <location>
        <begin position="1"/>
        <end position="49"/>
    </location>
</feature>
<keyword evidence="3" id="KW-1185">Reference proteome</keyword>
<proteinExistence type="predicted"/>
<feature type="compositionally biased region" description="Acidic residues" evidence="1">
    <location>
        <begin position="88"/>
        <end position="100"/>
    </location>
</feature>
<dbReference type="AlphaFoldDB" id="A0AAV7GAW8"/>
<gene>
    <name evidence="2" type="ORF">IEQ34_019986</name>
</gene>
<name>A0AAV7GAW8_DENCH</name>
<dbReference type="Proteomes" id="UP000775213">
    <property type="component" value="Unassembled WGS sequence"/>
</dbReference>
<accession>A0AAV7GAW8</accession>
<comment type="caution">
    <text evidence="2">The sequence shown here is derived from an EMBL/GenBank/DDBJ whole genome shotgun (WGS) entry which is preliminary data.</text>
</comment>
<sequence>MSGRTTGLRAIGPRIARGSSGHSLAEAGPVRPTDRALRGVDHDGQLPDRVRSPTEVYLVRWVPRAGTSVEAADDAANDEVEHKRTDNEGEENGDDQYDIDADAVSDGFVGVHGDSG</sequence>
<evidence type="ECO:0000313" key="2">
    <source>
        <dbReference type="EMBL" id="KAH0452687.1"/>
    </source>
</evidence>
<organism evidence="2 3">
    <name type="scientific">Dendrobium chrysotoxum</name>
    <name type="common">Orchid</name>
    <dbReference type="NCBI Taxonomy" id="161865"/>
    <lineage>
        <taxon>Eukaryota</taxon>
        <taxon>Viridiplantae</taxon>
        <taxon>Streptophyta</taxon>
        <taxon>Embryophyta</taxon>
        <taxon>Tracheophyta</taxon>
        <taxon>Spermatophyta</taxon>
        <taxon>Magnoliopsida</taxon>
        <taxon>Liliopsida</taxon>
        <taxon>Asparagales</taxon>
        <taxon>Orchidaceae</taxon>
        <taxon>Epidendroideae</taxon>
        <taxon>Malaxideae</taxon>
        <taxon>Dendrobiinae</taxon>
        <taxon>Dendrobium</taxon>
    </lineage>
</organism>
<feature type="compositionally biased region" description="Basic and acidic residues" evidence="1">
    <location>
        <begin position="32"/>
        <end position="49"/>
    </location>
</feature>
<evidence type="ECO:0000256" key="1">
    <source>
        <dbReference type="SAM" id="MobiDB-lite"/>
    </source>
</evidence>